<dbReference type="InParanoid" id="B0WY53"/>
<feature type="region of interest" description="Disordered" evidence="1">
    <location>
        <begin position="105"/>
        <end position="128"/>
    </location>
</feature>
<dbReference type="Pfam" id="PF10601">
    <property type="entry name" value="zf-LITAF-like"/>
    <property type="match status" value="1"/>
</dbReference>
<dbReference type="EMBL" id="DS232181">
    <property type="protein sequence ID" value="EDS36863.1"/>
    <property type="molecule type" value="Genomic_DNA"/>
</dbReference>
<dbReference type="SMART" id="SM00714">
    <property type="entry name" value="LITAF"/>
    <property type="match status" value="1"/>
</dbReference>
<feature type="domain" description="LITAF" evidence="2">
    <location>
        <begin position="165"/>
        <end position="248"/>
    </location>
</feature>
<sequence>MTGEQNTLHDGYDPHGGSLTTILSAEGKKSSLVAKIPRRVLLFPIHNQHGLCWVVCERIENHVVVCEFRTSLRMETSRNEDKIVLEHSHFHHDCTVRDVIVANKTVGSPSSSSTSEGETSSPVTSRDTLQQKLIREFPGGRGGRTKARTLYKRIYRPRRSIRSARKICYKTTVENWRPGGMSIKCPACQSCRIPVVRSHQQHETRSSFCASLLLCCWTFFCLPCCFPQPKREYLHCSTCNAFLAMYDYEENCVEPNFDLFEGG</sequence>
<dbReference type="VEuPathDB" id="VectorBase:CPIJ011970"/>
<keyword evidence="5" id="KW-1185">Reference proteome</keyword>
<dbReference type="VEuPathDB" id="VectorBase:CQUJHB001553"/>
<evidence type="ECO:0000259" key="2">
    <source>
        <dbReference type="PROSITE" id="PS51837"/>
    </source>
</evidence>
<dbReference type="eggNOG" id="ENOG502SDJ5">
    <property type="taxonomic scope" value="Eukaryota"/>
</dbReference>
<organism>
    <name type="scientific">Culex quinquefasciatus</name>
    <name type="common">Southern house mosquito</name>
    <name type="synonym">Culex pungens</name>
    <dbReference type="NCBI Taxonomy" id="7176"/>
    <lineage>
        <taxon>Eukaryota</taxon>
        <taxon>Metazoa</taxon>
        <taxon>Ecdysozoa</taxon>
        <taxon>Arthropoda</taxon>
        <taxon>Hexapoda</taxon>
        <taxon>Insecta</taxon>
        <taxon>Pterygota</taxon>
        <taxon>Neoptera</taxon>
        <taxon>Endopterygota</taxon>
        <taxon>Diptera</taxon>
        <taxon>Nematocera</taxon>
        <taxon>Culicoidea</taxon>
        <taxon>Culicidae</taxon>
        <taxon>Culicinae</taxon>
        <taxon>Culicini</taxon>
        <taxon>Culex</taxon>
        <taxon>Culex</taxon>
    </lineage>
</organism>
<dbReference type="InterPro" id="IPR006629">
    <property type="entry name" value="LITAF"/>
</dbReference>
<evidence type="ECO:0000313" key="5">
    <source>
        <dbReference type="Proteomes" id="UP000002320"/>
    </source>
</evidence>
<gene>
    <name evidence="4" type="primary">6044881</name>
    <name evidence="3" type="ORF">CpipJ_CPIJ011970</name>
</gene>
<dbReference type="AlphaFoldDB" id="B0WY53"/>
<evidence type="ECO:0000313" key="3">
    <source>
        <dbReference type="EMBL" id="EDS36863.1"/>
    </source>
</evidence>
<evidence type="ECO:0000256" key="1">
    <source>
        <dbReference type="SAM" id="MobiDB-lite"/>
    </source>
</evidence>
<reference evidence="4" key="2">
    <citation type="submission" date="2020-05" db="UniProtKB">
        <authorList>
            <consortium name="EnsemblMetazoa"/>
        </authorList>
    </citation>
    <scope>IDENTIFICATION</scope>
    <source>
        <strain evidence="4">JHB</strain>
    </source>
</reference>
<dbReference type="KEGG" id="cqu:CpipJ_CPIJ011970"/>
<dbReference type="OrthoDB" id="7765058at2759"/>
<dbReference type="PROSITE" id="PS51837">
    <property type="entry name" value="LITAF"/>
    <property type="match status" value="1"/>
</dbReference>
<feature type="compositionally biased region" description="Low complexity" evidence="1">
    <location>
        <begin position="105"/>
        <end position="125"/>
    </location>
</feature>
<dbReference type="Proteomes" id="UP000002320">
    <property type="component" value="Unassembled WGS sequence"/>
</dbReference>
<protein>
    <recommendedName>
        <fullName evidence="2">LITAF domain-containing protein</fullName>
    </recommendedName>
</protein>
<dbReference type="HOGENOM" id="CLU_1058663_0_0_1"/>
<evidence type="ECO:0000313" key="4">
    <source>
        <dbReference type="EnsemblMetazoa" id="CPIJ011970-PA"/>
    </source>
</evidence>
<accession>B0WY53</accession>
<dbReference type="EnsemblMetazoa" id="CPIJ011970-RA">
    <property type="protein sequence ID" value="CPIJ011970-PA"/>
    <property type="gene ID" value="CPIJ011970"/>
</dbReference>
<reference evidence="3" key="1">
    <citation type="submission" date="2007-03" db="EMBL/GenBank/DDBJ databases">
        <title>Annotation of Culex pipiens quinquefasciatus.</title>
        <authorList>
            <consortium name="The Broad Institute Genome Sequencing Platform"/>
            <person name="Atkinson P.W."/>
            <person name="Hemingway J."/>
            <person name="Christensen B.M."/>
            <person name="Higgs S."/>
            <person name="Kodira C."/>
            <person name="Hannick L."/>
            <person name="Megy K."/>
            <person name="O'Leary S."/>
            <person name="Pearson M."/>
            <person name="Haas B.J."/>
            <person name="Mauceli E."/>
            <person name="Wortman J.R."/>
            <person name="Lee N.H."/>
            <person name="Guigo R."/>
            <person name="Stanke M."/>
            <person name="Alvarado L."/>
            <person name="Amedeo P."/>
            <person name="Antoine C.H."/>
            <person name="Arensburger P."/>
            <person name="Bidwell S.L."/>
            <person name="Crawford M."/>
            <person name="Camaro F."/>
            <person name="Devon K."/>
            <person name="Engels R."/>
            <person name="Hammond M."/>
            <person name="Howarth C."/>
            <person name="Koehrsen M."/>
            <person name="Lawson D."/>
            <person name="Montgomery P."/>
            <person name="Nene V."/>
            <person name="Nusbaum C."/>
            <person name="Puiu D."/>
            <person name="Romero-Severson J."/>
            <person name="Severson D.W."/>
            <person name="Shumway M."/>
            <person name="Sisk P."/>
            <person name="Stolte C."/>
            <person name="Zeng Q."/>
            <person name="Eisenstadt E."/>
            <person name="Fraser-Liggett C."/>
            <person name="Strausberg R."/>
            <person name="Galagan J."/>
            <person name="Birren B."/>
            <person name="Collins F.H."/>
        </authorList>
    </citation>
    <scope>NUCLEOTIDE SEQUENCE [LARGE SCALE GENOMIC DNA]</scope>
    <source>
        <strain evidence="3">JHB</strain>
    </source>
</reference>
<name>B0WY53_CULQU</name>
<dbReference type="STRING" id="7176.B0WY53"/>
<proteinExistence type="predicted"/>